<dbReference type="Proteomes" id="UP000324800">
    <property type="component" value="Unassembled WGS sequence"/>
</dbReference>
<protein>
    <submittedName>
        <fullName evidence="1">Uncharacterized protein</fullName>
    </submittedName>
</protein>
<dbReference type="EMBL" id="SNRW01002961">
    <property type="protein sequence ID" value="KAA6391188.1"/>
    <property type="molecule type" value="Genomic_DNA"/>
</dbReference>
<dbReference type="AlphaFoldDB" id="A0A5J4W8G2"/>
<reference evidence="1 2" key="1">
    <citation type="submission" date="2019-03" db="EMBL/GenBank/DDBJ databases">
        <title>Single cell metagenomics reveals metabolic interactions within the superorganism composed of flagellate Streblomastix strix and complex community of Bacteroidetes bacteria on its surface.</title>
        <authorList>
            <person name="Treitli S.C."/>
            <person name="Kolisko M."/>
            <person name="Husnik F."/>
            <person name="Keeling P."/>
            <person name="Hampl V."/>
        </authorList>
    </citation>
    <scope>NUCLEOTIDE SEQUENCE [LARGE SCALE GENOMIC DNA]</scope>
    <source>
        <strain evidence="1">ST1C</strain>
    </source>
</reference>
<proteinExistence type="predicted"/>
<feature type="non-terminal residue" evidence="1">
    <location>
        <position position="1"/>
    </location>
</feature>
<name>A0A5J4W8G2_9EUKA</name>
<gene>
    <name evidence="1" type="ORF">EZS28_013283</name>
</gene>
<comment type="caution">
    <text evidence="1">The sequence shown here is derived from an EMBL/GenBank/DDBJ whole genome shotgun (WGS) entry which is preliminary data.</text>
</comment>
<accession>A0A5J4W8G2</accession>
<evidence type="ECO:0000313" key="2">
    <source>
        <dbReference type="Proteomes" id="UP000324800"/>
    </source>
</evidence>
<organism evidence="1 2">
    <name type="scientific">Streblomastix strix</name>
    <dbReference type="NCBI Taxonomy" id="222440"/>
    <lineage>
        <taxon>Eukaryota</taxon>
        <taxon>Metamonada</taxon>
        <taxon>Preaxostyla</taxon>
        <taxon>Oxymonadida</taxon>
        <taxon>Streblomastigidae</taxon>
        <taxon>Streblomastix</taxon>
    </lineage>
</organism>
<sequence>CPDYCLPAVETGLDAIQVKCGSTCNSRLYSSVELELELCDEDGIERSGSSVPLITNNCTVFVDWTPLYGLTVSNKRQLLIRRRLGGGGGGEPGNC</sequence>
<evidence type="ECO:0000313" key="1">
    <source>
        <dbReference type="EMBL" id="KAA6391188.1"/>
    </source>
</evidence>